<evidence type="ECO:0000313" key="3">
    <source>
        <dbReference type="Proteomes" id="UP001597045"/>
    </source>
</evidence>
<comment type="caution">
    <text evidence="2">The sequence shown here is derived from an EMBL/GenBank/DDBJ whole genome shotgun (WGS) entry which is preliminary data.</text>
</comment>
<feature type="transmembrane region" description="Helical" evidence="1">
    <location>
        <begin position="16"/>
        <end position="46"/>
    </location>
</feature>
<dbReference type="EMBL" id="JBHTIS010003399">
    <property type="protein sequence ID" value="MFD1051191.1"/>
    <property type="molecule type" value="Genomic_DNA"/>
</dbReference>
<protein>
    <recommendedName>
        <fullName evidence="4">DUF4239 domain-containing protein</fullName>
    </recommendedName>
</protein>
<keyword evidence="1" id="KW-0472">Membrane</keyword>
<sequence length="211" mass="23453">MIAIGRRLPERFREPFLTLCGPLCQFAMLLGWLAGLALGFTLLALGEGSDMVDLGRILTFDTPDHRFIGVIAWVSVAVLLGLFSVHLGLVANAYFQRERLAASLPAQAARLSDAEHMLATYVSTDSRTQLDAMFGQWTRWLADIRRTHVSYPALVYYRPSTEMCWLHATMIMLDAAALVEAIAPSWAMPSTRALLDTGIRCLERVAVDLRI</sequence>
<feature type="transmembrane region" description="Helical" evidence="1">
    <location>
        <begin position="66"/>
        <end position="90"/>
    </location>
</feature>
<proteinExistence type="predicted"/>
<evidence type="ECO:0008006" key="4">
    <source>
        <dbReference type="Google" id="ProtNLM"/>
    </source>
</evidence>
<name>A0ABW3ML83_9PSEU</name>
<dbReference type="Proteomes" id="UP001597045">
    <property type="component" value="Unassembled WGS sequence"/>
</dbReference>
<reference evidence="3" key="1">
    <citation type="journal article" date="2019" name="Int. J. Syst. Evol. Microbiol.">
        <title>The Global Catalogue of Microorganisms (GCM) 10K type strain sequencing project: providing services to taxonomists for standard genome sequencing and annotation.</title>
        <authorList>
            <consortium name="The Broad Institute Genomics Platform"/>
            <consortium name="The Broad Institute Genome Sequencing Center for Infectious Disease"/>
            <person name="Wu L."/>
            <person name="Ma J."/>
        </authorList>
    </citation>
    <scope>NUCLEOTIDE SEQUENCE [LARGE SCALE GENOMIC DNA]</scope>
    <source>
        <strain evidence="3">JCM 31486</strain>
    </source>
</reference>
<feature type="non-terminal residue" evidence="2">
    <location>
        <position position="211"/>
    </location>
</feature>
<gene>
    <name evidence="2" type="ORF">ACFQ1S_39485</name>
</gene>
<keyword evidence="3" id="KW-1185">Reference proteome</keyword>
<accession>A0ABW3ML83</accession>
<keyword evidence="1" id="KW-0812">Transmembrane</keyword>
<evidence type="ECO:0000313" key="2">
    <source>
        <dbReference type="EMBL" id="MFD1051191.1"/>
    </source>
</evidence>
<keyword evidence="1" id="KW-1133">Transmembrane helix</keyword>
<organism evidence="2 3">
    <name type="scientific">Kibdelosporangium lantanae</name>
    <dbReference type="NCBI Taxonomy" id="1497396"/>
    <lineage>
        <taxon>Bacteria</taxon>
        <taxon>Bacillati</taxon>
        <taxon>Actinomycetota</taxon>
        <taxon>Actinomycetes</taxon>
        <taxon>Pseudonocardiales</taxon>
        <taxon>Pseudonocardiaceae</taxon>
        <taxon>Kibdelosporangium</taxon>
    </lineage>
</organism>
<evidence type="ECO:0000256" key="1">
    <source>
        <dbReference type="SAM" id="Phobius"/>
    </source>
</evidence>